<dbReference type="InterPro" id="IPR000073">
    <property type="entry name" value="AB_hydrolase_1"/>
</dbReference>
<dbReference type="InterPro" id="IPR029058">
    <property type="entry name" value="AB_hydrolase_fold"/>
</dbReference>
<evidence type="ECO:0000313" key="2">
    <source>
        <dbReference type="EMBL" id="MCF4098946.1"/>
    </source>
</evidence>
<feature type="domain" description="AB hydrolase-1" evidence="1">
    <location>
        <begin position="24"/>
        <end position="257"/>
    </location>
</feature>
<keyword evidence="3" id="KW-1185">Reference proteome</keyword>
<sequence>MAGFTIEHNGARLYGVEQGFGAPVVFLHAGVADHRMWLPQLDAMDMGIQAIAYDRRGFGRTTSEDVVYSELDDLLVVLNHFRIGRAVLVGCSQGGGLAAAFALRYPDRVGGLMLVAASYTGMPDLELEPGEKHIAAQYDAMEAETDLEAFNQFEARVWLDGVRAEEGRVGAHLRALFLDMNGQRLRHKRLSQKQQRPETYSRLPEIDVPMLLVAGGYDSSYYLRLNAQIAQEARRAEAQVMPKTGHLPNMEDPETFNGLLSSFLATL</sequence>
<comment type="caution">
    <text evidence="2">The sequence shown here is derived from an EMBL/GenBank/DDBJ whole genome shotgun (WGS) entry which is preliminary data.</text>
</comment>
<keyword evidence="2" id="KW-0378">Hydrolase</keyword>
<dbReference type="InterPro" id="IPR050266">
    <property type="entry name" value="AB_hydrolase_sf"/>
</dbReference>
<dbReference type="SUPFAM" id="SSF53474">
    <property type="entry name" value="alpha/beta-Hydrolases"/>
    <property type="match status" value="1"/>
</dbReference>
<dbReference type="EMBL" id="JAKGTI010000002">
    <property type="protein sequence ID" value="MCF4098946.1"/>
    <property type="molecule type" value="Genomic_DNA"/>
</dbReference>
<dbReference type="Proteomes" id="UP001201217">
    <property type="component" value="Unassembled WGS sequence"/>
</dbReference>
<dbReference type="RefSeq" id="WP_236114509.1">
    <property type="nucleotide sequence ID" value="NZ_JAKGTI010000002.1"/>
</dbReference>
<reference evidence="2 3" key="1">
    <citation type="submission" date="2022-01" db="EMBL/GenBank/DDBJ databases">
        <title>Maritalea mediterranea sp. nov., isolated from marine plastic residues from the Malva-rosa beach (Valencia, Spain).</title>
        <authorList>
            <person name="Vidal-Verdu A."/>
            <person name="Molina-Menor E."/>
            <person name="Pascual J."/>
            <person name="Pereto J."/>
            <person name="Porcar M."/>
        </authorList>
    </citation>
    <scope>NUCLEOTIDE SEQUENCE [LARGE SCALE GENOMIC DNA]</scope>
    <source>
        <strain evidence="2 3">P4.10X</strain>
    </source>
</reference>
<dbReference type="InterPro" id="IPR000639">
    <property type="entry name" value="Epox_hydrolase-like"/>
</dbReference>
<protein>
    <submittedName>
        <fullName evidence="2">Alpha/beta hydrolase</fullName>
    </submittedName>
</protein>
<evidence type="ECO:0000313" key="3">
    <source>
        <dbReference type="Proteomes" id="UP001201217"/>
    </source>
</evidence>
<dbReference type="PANTHER" id="PTHR43798">
    <property type="entry name" value="MONOACYLGLYCEROL LIPASE"/>
    <property type="match status" value="1"/>
</dbReference>
<gene>
    <name evidence="2" type="ORF">L1I42_10655</name>
</gene>
<organism evidence="2 3">
    <name type="scientific">Maritalea mediterranea</name>
    <dbReference type="NCBI Taxonomy" id="2909667"/>
    <lineage>
        <taxon>Bacteria</taxon>
        <taxon>Pseudomonadati</taxon>
        <taxon>Pseudomonadota</taxon>
        <taxon>Alphaproteobacteria</taxon>
        <taxon>Hyphomicrobiales</taxon>
        <taxon>Devosiaceae</taxon>
        <taxon>Maritalea</taxon>
    </lineage>
</organism>
<dbReference type="PRINTS" id="PR00412">
    <property type="entry name" value="EPOXHYDRLASE"/>
</dbReference>
<name>A0ABS9E7X1_9HYPH</name>
<dbReference type="GO" id="GO:0016787">
    <property type="term" value="F:hydrolase activity"/>
    <property type="evidence" value="ECO:0007669"/>
    <property type="project" value="UniProtKB-KW"/>
</dbReference>
<proteinExistence type="predicted"/>
<dbReference type="Pfam" id="PF12697">
    <property type="entry name" value="Abhydrolase_6"/>
    <property type="match status" value="1"/>
</dbReference>
<evidence type="ECO:0000259" key="1">
    <source>
        <dbReference type="Pfam" id="PF12697"/>
    </source>
</evidence>
<dbReference type="Gene3D" id="3.40.50.1820">
    <property type="entry name" value="alpha/beta hydrolase"/>
    <property type="match status" value="1"/>
</dbReference>
<dbReference type="PRINTS" id="PR00111">
    <property type="entry name" value="ABHYDROLASE"/>
</dbReference>
<accession>A0ABS9E7X1</accession>